<dbReference type="GO" id="GO:0046930">
    <property type="term" value="C:pore complex"/>
    <property type="evidence" value="ECO:0007669"/>
    <property type="project" value="UniProtKB-KW"/>
</dbReference>
<proteinExistence type="predicted"/>
<evidence type="ECO:0000313" key="14">
    <source>
        <dbReference type="Proteomes" id="UP000184395"/>
    </source>
</evidence>
<accession>A0A1M6T2Q0</accession>
<evidence type="ECO:0000256" key="6">
    <source>
        <dbReference type="ARBA" id="ARBA00022729"/>
    </source>
</evidence>
<dbReference type="EMBL" id="FRAB01000025">
    <property type="protein sequence ID" value="SHK51189.1"/>
    <property type="molecule type" value="Genomic_DNA"/>
</dbReference>
<protein>
    <submittedName>
        <fullName evidence="13">Outer membrane protein (Porin)</fullName>
    </submittedName>
</protein>
<comment type="subcellular location">
    <subcellularLocation>
        <location evidence="1">Cell outer membrane</location>
        <topology evidence="1">Multi-pass membrane protein</topology>
    </subcellularLocation>
</comment>
<dbReference type="RefSeq" id="WP_073430588.1">
    <property type="nucleotide sequence ID" value="NZ_CADFGY010000027.1"/>
</dbReference>
<evidence type="ECO:0000256" key="7">
    <source>
        <dbReference type="ARBA" id="ARBA00023065"/>
    </source>
</evidence>
<keyword evidence="5" id="KW-0812">Transmembrane</keyword>
<name>A0A1M6T2Q0_9BURK</name>
<dbReference type="InterPro" id="IPR023614">
    <property type="entry name" value="Porin_dom_sf"/>
</dbReference>
<evidence type="ECO:0000313" key="13">
    <source>
        <dbReference type="EMBL" id="SHK51189.1"/>
    </source>
</evidence>
<dbReference type="InterPro" id="IPR050298">
    <property type="entry name" value="Gram-neg_bact_OMP"/>
</dbReference>
<feature type="chain" id="PRO_5009921001" evidence="11">
    <location>
        <begin position="21"/>
        <end position="394"/>
    </location>
</feature>
<organism evidence="13 14">
    <name type="scientific">Paraburkholderia terricola</name>
    <dbReference type="NCBI Taxonomy" id="169427"/>
    <lineage>
        <taxon>Bacteria</taxon>
        <taxon>Pseudomonadati</taxon>
        <taxon>Pseudomonadota</taxon>
        <taxon>Betaproteobacteria</taxon>
        <taxon>Burkholderiales</taxon>
        <taxon>Burkholderiaceae</taxon>
        <taxon>Paraburkholderia</taxon>
    </lineage>
</organism>
<sequence length="394" mass="41123">MKTKGTIGLLLLAFAAIGHAQSSVTLYGRIDNGLTYWSGRADGHLIGAESGSFGESWWGIQGTEDLGGGNSAIFKLESGINTLNGAVQNGGLFGRHAWVGVANDRYGTFKMGNLGAGEIMQDSYDLDPQVFQQFALSTLVRGRNWSQAGNGMEYSSPTIGGFALKGQYDVTNNANGWNTAASSTGVSGSGPNQLGGAQGRADGIKAVYNGSNIELLAIYDETRDPNGKFSNVYVSSRSALAGATYMWGPLKAYAGYQHLSAPDASLSSYGVASGTLPSGVRGVPTAVDHEWIGLGYRINPAAYVTGAVFHANANGGNGNATMYTLGGTYNLSKRTFFYTELAYLHNSSTSNLGLGNGYIDPYGPNQTQGGAPGNVSPNYGHSQFGAIAGVMTLF</sequence>
<feature type="signal peptide" evidence="11">
    <location>
        <begin position="1"/>
        <end position="20"/>
    </location>
</feature>
<keyword evidence="10" id="KW-0998">Cell outer membrane</keyword>
<dbReference type="GO" id="GO:0015288">
    <property type="term" value="F:porin activity"/>
    <property type="evidence" value="ECO:0007669"/>
    <property type="project" value="UniProtKB-KW"/>
</dbReference>
<dbReference type="Proteomes" id="UP000184395">
    <property type="component" value="Unassembled WGS sequence"/>
</dbReference>
<feature type="domain" description="Porin" evidence="12">
    <location>
        <begin position="10"/>
        <end position="347"/>
    </location>
</feature>
<evidence type="ECO:0000256" key="11">
    <source>
        <dbReference type="SAM" id="SignalP"/>
    </source>
</evidence>
<evidence type="ECO:0000256" key="10">
    <source>
        <dbReference type="ARBA" id="ARBA00023237"/>
    </source>
</evidence>
<dbReference type="PRINTS" id="PR00184">
    <property type="entry name" value="NEISSPPORIN"/>
</dbReference>
<reference evidence="13 14" key="1">
    <citation type="submission" date="2016-11" db="EMBL/GenBank/DDBJ databases">
        <authorList>
            <person name="Jaros S."/>
            <person name="Januszkiewicz K."/>
            <person name="Wedrychowicz H."/>
        </authorList>
    </citation>
    <scope>NUCLEOTIDE SEQUENCE [LARGE SCALE GENOMIC DNA]</scope>
    <source>
        <strain evidence="13 14">LMG 20594</strain>
    </source>
</reference>
<keyword evidence="7" id="KW-0406">Ion transport</keyword>
<keyword evidence="6 11" id="KW-0732">Signal</keyword>
<evidence type="ECO:0000256" key="3">
    <source>
        <dbReference type="ARBA" id="ARBA00022448"/>
    </source>
</evidence>
<dbReference type="Pfam" id="PF13609">
    <property type="entry name" value="Porin_4"/>
    <property type="match status" value="1"/>
</dbReference>
<dbReference type="AlphaFoldDB" id="A0A1M6T2Q0"/>
<keyword evidence="3" id="KW-0813">Transport</keyword>
<evidence type="ECO:0000256" key="9">
    <source>
        <dbReference type="ARBA" id="ARBA00023136"/>
    </source>
</evidence>
<dbReference type="Gene3D" id="2.40.160.10">
    <property type="entry name" value="Porin"/>
    <property type="match status" value="1"/>
</dbReference>
<dbReference type="SUPFAM" id="SSF56935">
    <property type="entry name" value="Porins"/>
    <property type="match status" value="1"/>
</dbReference>
<dbReference type="OrthoDB" id="8712661at2"/>
<keyword evidence="4" id="KW-1134">Transmembrane beta strand</keyword>
<dbReference type="CDD" id="cd00342">
    <property type="entry name" value="gram_neg_porins"/>
    <property type="match status" value="1"/>
</dbReference>
<dbReference type="STRING" id="169427.SAMN05192548_102531"/>
<dbReference type="GO" id="GO:0006811">
    <property type="term" value="P:monoatomic ion transport"/>
    <property type="evidence" value="ECO:0007669"/>
    <property type="project" value="UniProtKB-KW"/>
</dbReference>
<evidence type="ECO:0000256" key="8">
    <source>
        <dbReference type="ARBA" id="ARBA00023114"/>
    </source>
</evidence>
<evidence type="ECO:0000256" key="4">
    <source>
        <dbReference type="ARBA" id="ARBA00022452"/>
    </source>
</evidence>
<gene>
    <name evidence="13" type="ORF">SAMN05192548_102531</name>
</gene>
<dbReference type="InterPro" id="IPR033900">
    <property type="entry name" value="Gram_neg_porin_domain"/>
</dbReference>
<comment type="subunit">
    <text evidence="2">Homotrimer.</text>
</comment>
<dbReference type="PANTHER" id="PTHR34501">
    <property type="entry name" value="PROTEIN YDDL-RELATED"/>
    <property type="match status" value="1"/>
</dbReference>
<evidence type="ECO:0000259" key="12">
    <source>
        <dbReference type="Pfam" id="PF13609"/>
    </source>
</evidence>
<keyword evidence="8" id="KW-0626">Porin</keyword>
<keyword evidence="9" id="KW-0472">Membrane</keyword>
<dbReference type="PANTHER" id="PTHR34501:SF9">
    <property type="entry name" value="MAJOR OUTER MEMBRANE PROTEIN P.IA"/>
    <property type="match status" value="1"/>
</dbReference>
<dbReference type="InterPro" id="IPR002299">
    <property type="entry name" value="Porin_Neis"/>
</dbReference>
<evidence type="ECO:0000256" key="2">
    <source>
        <dbReference type="ARBA" id="ARBA00011233"/>
    </source>
</evidence>
<dbReference type="GO" id="GO:0009279">
    <property type="term" value="C:cell outer membrane"/>
    <property type="evidence" value="ECO:0007669"/>
    <property type="project" value="UniProtKB-SubCell"/>
</dbReference>
<evidence type="ECO:0000256" key="5">
    <source>
        <dbReference type="ARBA" id="ARBA00022692"/>
    </source>
</evidence>
<evidence type="ECO:0000256" key="1">
    <source>
        <dbReference type="ARBA" id="ARBA00004571"/>
    </source>
</evidence>